<proteinExistence type="predicted"/>
<evidence type="ECO:0000313" key="1">
    <source>
        <dbReference type="EMBL" id="TVT96893.1"/>
    </source>
</evidence>
<protein>
    <submittedName>
        <fullName evidence="1">Uncharacterized protein</fullName>
    </submittedName>
</protein>
<dbReference type="Gramene" id="TVT96893">
    <property type="protein sequence ID" value="TVT96893"/>
    <property type="gene ID" value="EJB05_57890"/>
</dbReference>
<gene>
    <name evidence="1" type="ORF">EJB05_57890</name>
</gene>
<comment type="caution">
    <text evidence="1">The sequence shown here is derived from an EMBL/GenBank/DDBJ whole genome shotgun (WGS) entry which is preliminary data.</text>
</comment>
<dbReference type="AlphaFoldDB" id="A0A5J9SDI2"/>
<name>A0A5J9SDI2_9POAL</name>
<sequence length="137" mass="15204">MPAPPPSSPSSPPRGHHTWFLTSWSLRSYINSTNDPQEPGLQPLLAEQGYHCAADLKDDTLFMPVSVMLVVEAGFAMVSGHLPEPVSRFYFVVDAVAVLLILRYDNSSSLLQVIKVWGMWGLLIRIMQSHGIVHGYD</sequence>
<evidence type="ECO:0000313" key="2">
    <source>
        <dbReference type="Proteomes" id="UP000324897"/>
    </source>
</evidence>
<reference evidence="1 2" key="1">
    <citation type="journal article" date="2019" name="Sci. Rep.">
        <title>A high-quality genome of Eragrostis curvula grass provides insights into Poaceae evolution and supports new strategies to enhance forage quality.</title>
        <authorList>
            <person name="Carballo J."/>
            <person name="Santos B.A.C.M."/>
            <person name="Zappacosta D."/>
            <person name="Garbus I."/>
            <person name="Selva J.P."/>
            <person name="Gallo C.A."/>
            <person name="Diaz A."/>
            <person name="Albertini E."/>
            <person name="Caccamo M."/>
            <person name="Echenique V."/>
        </authorList>
    </citation>
    <scope>NUCLEOTIDE SEQUENCE [LARGE SCALE GENOMIC DNA]</scope>
    <source>
        <strain evidence="2">cv. Victoria</strain>
        <tissue evidence="1">Leaf</tissue>
    </source>
</reference>
<dbReference type="Proteomes" id="UP000324897">
    <property type="component" value="Unassembled WGS sequence"/>
</dbReference>
<organism evidence="1 2">
    <name type="scientific">Eragrostis curvula</name>
    <name type="common">weeping love grass</name>
    <dbReference type="NCBI Taxonomy" id="38414"/>
    <lineage>
        <taxon>Eukaryota</taxon>
        <taxon>Viridiplantae</taxon>
        <taxon>Streptophyta</taxon>
        <taxon>Embryophyta</taxon>
        <taxon>Tracheophyta</taxon>
        <taxon>Spermatophyta</taxon>
        <taxon>Magnoliopsida</taxon>
        <taxon>Liliopsida</taxon>
        <taxon>Poales</taxon>
        <taxon>Poaceae</taxon>
        <taxon>PACMAD clade</taxon>
        <taxon>Chloridoideae</taxon>
        <taxon>Eragrostideae</taxon>
        <taxon>Eragrostidinae</taxon>
        <taxon>Eragrostis</taxon>
    </lineage>
</organism>
<accession>A0A5J9SDI2</accession>
<dbReference type="EMBL" id="RWGY01001117">
    <property type="protein sequence ID" value="TVT96893.1"/>
    <property type="molecule type" value="Genomic_DNA"/>
</dbReference>
<keyword evidence="2" id="KW-1185">Reference proteome</keyword>